<gene>
    <name evidence="1" type="ORF">A2159_03785</name>
</gene>
<proteinExistence type="predicted"/>
<protein>
    <submittedName>
        <fullName evidence="1">Uncharacterized protein</fullName>
    </submittedName>
</protein>
<comment type="caution">
    <text evidence="1">The sequence shown here is derived from an EMBL/GenBank/DDBJ whole genome shotgun (WGS) entry which is preliminary data.</text>
</comment>
<evidence type="ECO:0000313" key="2">
    <source>
        <dbReference type="Proteomes" id="UP000179219"/>
    </source>
</evidence>
<name>A0A1F7X0N3_9BACT</name>
<sequence>MSQEQKENNPIYPTVIEISGTPFPARAKLLVKNSIEDMIGERIGTKFYGHSGLRESFLPSTLNVNTKLEYFEGVSRVRELFSKWSTTNDLFLIQDGVFSAIVYTEFLRRSHLFSNKEAEEHKTGLLPFLKMEDLLVINIIKPRAALTREIYPKELDLDDNHFQRKFISYSVFNESIESVLENFADELPQVVKIEPPGDEFNAVDLFFANANTVFDYLDLPNIEDWDKHLEKHPELKEIKHSTLGARSSAGLTSEEIINSLIEWDWSKQPEKRARVENMGLHIIKILEEKGLIPPK</sequence>
<reference evidence="1 2" key="1">
    <citation type="journal article" date="2016" name="Nat. Commun.">
        <title>Thousands of microbial genomes shed light on interconnected biogeochemical processes in an aquifer system.</title>
        <authorList>
            <person name="Anantharaman K."/>
            <person name="Brown C.T."/>
            <person name="Hug L.A."/>
            <person name="Sharon I."/>
            <person name="Castelle C.J."/>
            <person name="Probst A.J."/>
            <person name="Thomas B.C."/>
            <person name="Singh A."/>
            <person name="Wilkins M.J."/>
            <person name="Karaoz U."/>
            <person name="Brodie E.L."/>
            <person name="Williams K.H."/>
            <person name="Hubbard S.S."/>
            <person name="Banfield J.F."/>
        </authorList>
    </citation>
    <scope>NUCLEOTIDE SEQUENCE [LARGE SCALE GENOMIC DNA]</scope>
</reference>
<accession>A0A1F7X0N3</accession>
<dbReference type="AlphaFoldDB" id="A0A1F7X0N3"/>
<organism evidence="1 2">
    <name type="scientific">Candidatus Woesebacteria bacterium RBG_13_34_9</name>
    <dbReference type="NCBI Taxonomy" id="1802477"/>
    <lineage>
        <taxon>Bacteria</taxon>
        <taxon>Candidatus Woeseibacteriota</taxon>
    </lineage>
</organism>
<dbReference type="EMBL" id="MGFP01000042">
    <property type="protein sequence ID" value="OGM08636.1"/>
    <property type="molecule type" value="Genomic_DNA"/>
</dbReference>
<dbReference type="Proteomes" id="UP000179219">
    <property type="component" value="Unassembled WGS sequence"/>
</dbReference>
<evidence type="ECO:0000313" key="1">
    <source>
        <dbReference type="EMBL" id="OGM08636.1"/>
    </source>
</evidence>